<evidence type="ECO:0000256" key="2">
    <source>
        <dbReference type="ARBA" id="ARBA00005337"/>
    </source>
</evidence>
<dbReference type="FunFam" id="2.20.28.10:FF:000001">
    <property type="entry name" value="Rubredoxin"/>
    <property type="match status" value="1"/>
</dbReference>
<dbReference type="InterPro" id="IPR024935">
    <property type="entry name" value="Rubredoxin_dom"/>
</dbReference>
<dbReference type="PANTHER" id="PTHR47627">
    <property type="entry name" value="RUBREDOXIN"/>
    <property type="match status" value="1"/>
</dbReference>
<dbReference type="InterPro" id="IPR050526">
    <property type="entry name" value="Rubredoxin_ET"/>
</dbReference>
<dbReference type="GO" id="GO:0005506">
    <property type="term" value="F:iron ion binding"/>
    <property type="evidence" value="ECO:0007669"/>
    <property type="project" value="InterPro"/>
</dbReference>
<keyword evidence="4" id="KW-0479">Metal-binding</keyword>
<evidence type="ECO:0000256" key="1">
    <source>
        <dbReference type="ARBA" id="ARBA00001965"/>
    </source>
</evidence>
<reference evidence="8" key="2">
    <citation type="submission" date="2022-06" db="EMBL/GenBank/DDBJ databases">
        <title>Thermospira aquatica gen. nov., sp. nov.</title>
        <authorList>
            <person name="Ben Ali Gam Z."/>
            <person name="Labat M."/>
        </authorList>
    </citation>
    <scope>NUCLEOTIDE SEQUENCE</scope>
    <source>
        <strain evidence="8">F1F22</strain>
    </source>
</reference>
<dbReference type="GO" id="GO:0043448">
    <property type="term" value="P:alkane catabolic process"/>
    <property type="evidence" value="ECO:0007669"/>
    <property type="project" value="TreeGrafter"/>
</dbReference>
<evidence type="ECO:0000256" key="3">
    <source>
        <dbReference type="ARBA" id="ARBA00022448"/>
    </source>
</evidence>
<evidence type="ECO:0000313" key="8">
    <source>
        <dbReference type="EMBL" id="URA10438.1"/>
    </source>
</evidence>
<dbReference type="InterPro" id="IPR018527">
    <property type="entry name" value="Rubredoxin_Fe_BS"/>
</dbReference>
<dbReference type="KEGG" id="taqu:KDW03_01145"/>
<dbReference type="PROSITE" id="PS00202">
    <property type="entry name" value="RUBREDOXIN"/>
    <property type="match status" value="1"/>
</dbReference>
<keyword evidence="6" id="KW-0408">Iron</keyword>
<keyword evidence="9" id="KW-1185">Reference proteome</keyword>
<dbReference type="AlphaFoldDB" id="A0AAX3BDN0"/>
<accession>A0AAX3BDN0</accession>
<feature type="domain" description="Rubredoxin-like" evidence="7">
    <location>
        <begin position="183"/>
        <end position="234"/>
    </location>
</feature>
<dbReference type="SUPFAM" id="SSF50475">
    <property type="entry name" value="FMN-binding split barrel"/>
    <property type="match status" value="1"/>
</dbReference>
<gene>
    <name evidence="8" type="ORF">KDW03_01145</name>
</gene>
<evidence type="ECO:0000256" key="5">
    <source>
        <dbReference type="ARBA" id="ARBA00022982"/>
    </source>
</evidence>
<protein>
    <submittedName>
        <fullName evidence="8">Rubredoxin</fullName>
    </submittedName>
</protein>
<keyword evidence="5" id="KW-0249">Electron transport</keyword>
<organism evidence="8 9">
    <name type="scientific">Thermospira aquatica</name>
    <dbReference type="NCBI Taxonomy" id="2828656"/>
    <lineage>
        <taxon>Bacteria</taxon>
        <taxon>Pseudomonadati</taxon>
        <taxon>Spirochaetota</taxon>
        <taxon>Spirochaetia</taxon>
        <taxon>Brevinematales</taxon>
        <taxon>Thermospiraceae</taxon>
        <taxon>Thermospira</taxon>
    </lineage>
</organism>
<dbReference type="GO" id="GO:0010181">
    <property type="term" value="F:FMN binding"/>
    <property type="evidence" value="ECO:0007669"/>
    <property type="project" value="InterPro"/>
</dbReference>
<dbReference type="SUPFAM" id="SSF57802">
    <property type="entry name" value="Rubredoxin-like"/>
    <property type="match status" value="1"/>
</dbReference>
<dbReference type="GO" id="GO:0009055">
    <property type="term" value="F:electron transfer activity"/>
    <property type="evidence" value="ECO:0007669"/>
    <property type="project" value="TreeGrafter"/>
</dbReference>
<sequence length="234" mass="25687">MSVNFEVLFQVSYGLYIVTSEYEGSINGCLINTLCQVNSEPPTFQVILNKLNLTHDYIAKSGRFGVTILSQDAPFEFLGRFGFRSGRQMPKIDDTITILRSPEGIPIVKNHGLSYLTCEVFKTVDVDTHTTFIGKLLSAEALAEGSPLTYAYYRKVKKGKTSKNAPTYISPEKTTKSIQEATMAKYVCNVCGYIYDPAVGDPDGGVAPGTAFESLPDNWVCPVCGVGKDQFSKM</sequence>
<proteinExistence type="inferred from homology"/>
<dbReference type="Proteomes" id="UP001056539">
    <property type="component" value="Chromosome"/>
</dbReference>
<dbReference type="NCBIfam" id="NF045768">
    <property type="entry name" value="RubredRD"/>
    <property type="match status" value="1"/>
</dbReference>
<dbReference type="InterPro" id="IPR012349">
    <property type="entry name" value="Split_barrel_FMN-bd"/>
</dbReference>
<keyword evidence="3" id="KW-0813">Transport</keyword>
<dbReference type="PROSITE" id="PS50903">
    <property type="entry name" value="RUBREDOXIN_LIKE"/>
    <property type="match status" value="1"/>
</dbReference>
<evidence type="ECO:0000256" key="6">
    <source>
        <dbReference type="ARBA" id="ARBA00023004"/>
    </source>
</evidence>
<dbReference type="Gene3D" id="2.30.110.10">
    <property type="entry name" value="Electron Transport, Fmn-binding Protein, Chain A"/>
    <property type="match status" value="1"/>
</dbReference>
<comment type="similarity">
    <text evidence="2">Belongs to the rubredoxin family.</text>
</comment>
<dbReference type="PRINTS" id="PR00163">
    <property type="entry name" value="RUBREDOXIN"/>
</dbReference>
<dbReference type="InterPro" id="IPR024934">
    <property type="entry name" value="Rubredoxin-like_dom"/>
</dbReference>
<evidence type="ECO:0000313" key="9">
    <source>
        <dbReference type="Proteomes" id="UP001056539"/>
    </source>
</evidence>
<dbReference type="EMBL" id="CP073355">
    <property type="protein sequence ID" value="URA10438.1"/>
    <property type="molecule type" value="Genomic_DNA"/>
</dbReference>
<dbReference type="SMART" id="SM00903">
    <property type="entry name" value="Flavin_Reduct"/>
    <property type="match status" value="1"/>
</dbReference>
<evidence type="ECO:0000256" key="4">
    <source>
        <dbReference type="ARBA" id="ARBA00022723"/>
    </source>
</evidence>
<dbReference type="RefSeq" id="WP_271435565.1">
    <property type="nucleotide sequence ID" value="NZ_CP073355.1"/>
</dbReference>
<name>A0AAX3BDN0_9SPIR</name>
<dbReference type="Pfam" id="PF00301">
    <property type="entry name" value="Rubredoxin"/>
    <property type="match status" value="1"/>
</dbReference>
<dbReference type="Gene3D" id="2.20.28.10">
    <property type="match status" value="1"/>
</dbReference>
<comment type="cofactor">
    <cofactor evidence="1">
        <name>Fe(3+)</name>
        <dbReference type="ChEBI" id="CHEBI:29034"/>
    </cofactor>
</comment>
<evidence type="ECO:0000259" key="7">
    <source>
        <dbReference type="PROSITE" id="PS50903"/>
    </source>
</evidence>
<dbReference type="CDD" id="cd00730">
    <property type="entry name" value="rubredoxin"/>
    <property type="match status" value="1"/>
</dbReference>
<reference evidence="8" key="1">
    <citation type="submission" date="2021-04" db="EMBL/GenBank/DDBJ databases">
        <authorList>
            <person name="Postec A."/>
        </authorList>
    </citation>
    <scope>NUCLEOTIDE SEQUENCE</scope>
    <source>
        <strain evidence="8">F1F22</strain>
    </source>
</reference>
<dbReference type="PANTHER" id="PTHR47627:SF1">
    <property type="entry name" value="RUBREDOXIN-1-RELATED"/>
    <property type="match status" value="1"/>
</dbReference>
<dbReference type="Pfam" id="PF01613">
    <property type="entry name" value="Flavin_Reduct"/>
    <property type="match status" value="1"/>
</dbReference>
<dbReference type="GO" id="GO:0016646">
    <property type="term" value="F:oxidoreductase activity, acting on the CH-NH group of donors, NAD or NADP as acceptor"/>
    <property type="evidence" value="ECO:0007669"/>
    <property type="project" value="UniProtKB-ARBA"/>
</dbReference>
<dbReference type="InterPro" id="IPR002563">
    <property type="entry name" value="Flavin_Rdtase-like_dom"/>
</dbReference>